<evidence type="ECO:0000259" key="1">
    <source>
        <dbReference type="Pfam" id="PF21779"/>
    </source>
</evidence>
<evidence type="ECO:0000313" key="2">
    <source>
        <dbReference type="EMBL" id="GLK77997.1"/>
    </source>
</evidence>
<accession>A0A9W6N593</accession>
<reference evidence="2" key="1">
    <citation type="journal article" date="2014" name="Int. J. Syst. Evol. Microbiol.">
        <title>Complete genome sequence of Corynebacterium casei LMG S-19264T (=DSM 44701T), isolated from a smear-ripened cheese.</title>
        <authorList>
            <consortium name="US DOE Joint Genome Institute (JGI-PGF)"/>
            <person name="Walter F."/>
            <person name="Albersmeier A."/>
            <person name="Kalinowski J."/>
            <person name="Ruckert C."/>
        </authorList>
    </citation>
    <scope>NUCLEOTIDE SEQUENCE</scope>
    <source>
        <strain evidence="2">VKM B-2555</strain>
    </source>
</reference>
<proteinExistence type="predicted"/>
<dbReference type="Pfam" id="PF21779">
    <property type="entry name" value="DUF6874"/>
    <property type="match status" value="1"/>
</dbReference>
<feature type="domain" description="DUF6874" evidence="1">
    <location>
        <begin position="16"/>
        <end position="95"/>
    </location>
</feature>
<reference evidence="2" key="2">
    <citation type="submission" date="2023-01" db="EMBL/GenBank/DDBJ databases">
        <authorList>
            <person name="Sun Q."/>
            <person name="Evtushenko L."/>
        </authorList>
    </citation>
    <scope>NUCLEOTIDE SEQUENCE</scope>
    <source>
        <strain evidence="2">VKM B-2555</strain>
    </source>
</reference>
<dbReference type="EMBL" id="BSFK01000016">
    <property type="protein sequence ID" value="GLK77997.1"/>
    <property type="molecule type" value="Genomic_DNA"/>
</dbReference>
<name>A0A9W6N593_9HYPH</name>
<sequence length="103" mass="11128">MTAAAHEVSFAVSAADRALVDKIVSRALADGLIRKRERLSTEMDLCATAANGCPMDFAKLLAADDFNFAHDLYGIEDHLDRATGRLLNHFRPRCAAPSPTKAA</sequence>
<dbReference type="Proteomes" id="UP001143364">
    <property type="component" value="Unassembled WGS sequence"/>
</dbReference>
<gene>
    <name evidence="2" type="ORF">GCM10008171_32510</name>
</gene>
<keyword evidence="3" id="KW-1185">Reference proteome</keyword>
<dbReference type="AlphaFoldDB" id="A0A9W6N593"/>
<organism evidence="2 3">
    <name type="scientific">Methylopila jiangsuensis</name>
    <dbReference type="NCBI Taxonomy" id="586230"/>
    <lineage>
        <taxon>Bacteria</taxon>
        <taxon>Pseudomonadati</taxon>
        <taxon>Pseudomonadota</taxon>
        <taxon>Alphaproteobacteria</taxon>
        <taxon>Hyphomicrobiales</taxon>
        <taxon>Methylopilaceae</taxon>
        <taxon>Methylopila</taxon>
    </lineage>
</organism>
<dbReference type="RefSeq" id="WP_271205820.1">
    <property type="nucleotide sequence ID" value="NZ_BSFK01000016.1"/>
</dbReference>
<dbReference type="InterPro" id="IPR049239">
    <property type="entry name" value="DUF6874"/>
</dbReference>
<protein>
    <recommendedName>
        <fullName evidence="1">DUF6874 domain-containing protein</fullName>
    </recommendedName>
</protein>
<comment type="caution">
    <text evidence="2">The sequence shown here is derived from an EMBL/GenBank/DDBJ whole genome shotgun (WGS) entry which is preliminary data.</text>
</comment>
<evidence type="ECO:0000313" key="3">
    <source>
        <dbReference type="Proteomes" id="UP001143364"/>
    </source>
</evidence>